<dbReference type="EMBL" id="LFND01000002">
    <property type="protein sequence ID" value="KMQ65478.1"/>
    <property type="molecule type" value="Genomic_DNA"/>
</dbReference>
<dbReference type="GO" id="GO:0006508">
    <property type="term" value="P:proteolysis"/>
    <property type="evidence" value="ECO:0007669"/>
    <property type="project" value="InterPro"/>
</dbReference>
<dbReference type="STRING" id="558151.ACM46_06195"/>
<evidence type="ECO:0000313" key="2">
    <source>
        <dbReference type="EMBL" id="KMQ65478.1"/>
    </source>
</evidence>
<sequence>MNLKFLQKKLIFSIYISDKKMKKLNLFFFLIMAFSLAYGQKDQYNFYFKTWNFLKYYHPDLASGKTDPDSLFLATIEKMNDQSDADFVIRVLTEKLNNQFPGAPVKDEAKDVLSVNQNFNWYQRNKSISAEHKTLLDNIYGHRFIASSTKKDQQEADKSKNQFPKDQNLPLPYRLLIMAKFQGSIDYLYPHKYLMGKDSDSYFLELLNKAIKCTSRKDFEIILAKAAAKMEDTHAFKFYDQLQYKNEIYHRLYYPPFDYVVFDDHLLVTRIVLPEKISKSHIRIGDKITEINGKSIRQIVKEKQELISASNKETLLYMISDYQKNLIWPDNLAQKELKIQSEDHKNHTEKVDFTDFKNKEDLAKVTEYIKEKFRKNDNYKMDHKDIAYFKIHDVIRLADNISDDQQDAHMEQIFKEATSKKAIVFDMRGYPDWGGFVFHYVYKYFSPVENHFGLYYEPNIKNRGTYTPISYAIFGHYYPNIENKKVHPYNGKVFIIVNPETLSMSEWNTMNLQNVFPQAITMGQKTAGADGDIVTEPLAAGYNLVFTGNGIFYYDKTQTQKVGVKINEVIRYKDEDIIQKRDLELERILKALK</sequence>
<feature type="domain" description="Tail specific protease" evidence="1">
    <location>
        <begin position="386"/>
        <end position="566"/>
    </location>
</feature>
<evidence type="ECO:0000313" key="3">
    <source>
        <dbReference type="Proteomes" id="UP000036261"/>
    </source>
</evidence>
<proteinExistence type="predicted"/>
<dbReference type="GO" id="GO:0008236">
    <property type="term" value="F:serine-type peptidase activity"/>
    <property type="evidence" value="ECO:0007669"/>
    <property type="project" value="InterPro"/>
</dbReference>
<dbReference type="InterPro" id="IPR029045">
    <property type="entry name" value="ClpP/crotonase-like_dom_sf"/>
</dbReference>
<dbReference type="Pfam" id="PF03572">
    <property type="entry name" value="Peptidase_S41"/>
    <property type="match status" value="1"/>
</dbReference>
<dbReference type="PATRIC" id="fig|558151.6.peg.1297"/>
<dbReference type="Proteomes" id="UP000036261">
    <property type="component" value="Unassembled WGS sequence"/>
</dbReference>
<dbReference type="AlphaFoldDB" id="A0A0J7IGC8"/>
<dbReference type="Gene3D" id="3.90.226.10">
    <property type="entry name" value="2-enoyl-CoA Hydratase, Chain A, domain 1"/>
    <property type="match status" value="1"/>
</dbReference>
<dbReference type="InterPro" id="IPR005151">
    <property type="entry name" value="Tail-specific_protease"/>
</dbReference>
<reference evidence="2 3" key="1">
    <citation type="journal article" date="2013" name="Int. J. Syst. Evol. Microbiol.">
        <title>Chryseobacterium angstadtii sp. nov., isolated from a newt tank.</title>
        <authorList>
            <person name="Kirk K.E."/>
            <person name="Hoffman J.A."/>
            <person name="Smith K.A."/>
            <person name="Strahan B.L."/>
            <person name="Failor K.C."/>
            <person name="Krebs J.E."/>
            <person name="Gale A.N."/>
            <person name="Do T.D."/>
            <person name="Sontag T.C."/>
            <person name="Batties A.M."/>
            <person name="Mistiszyn K."/>
            <person name="Newman J.D."/>
        </authorList>
    </citation>
    <scope>NUCLEOTIDE SEQUENCE [LARGE SCALE GENOMIC DNA]</scope>
    <source>
        <strain evidence="2 3">KM</strain>
    </source>
</reference>
<organism evidence="2 3">
    <name type="scientific">Chryseobacterium angstadtii</name>
    <dbReference type="NCBI Taxonomy" id="558151"/>
    <lineage>
        <taxon>Bacteria</taxon>
        <taxon>Pseudomonadati</taxon>
        <taxon>Bacteroidota</taxon>
        <taxon>Flavobacteriia</taxon>
        <taxon>Flavobacteriales</taxon>
        <taxon>Weeksellaceae</taxon>
        <taxon>Chryseobacterium group</taxon>
        <taxon>Chryseobacterium</taxon>
    </lineage>
</organism>
<protein>
    <recommendedName>
        <fullName evidence="1">Tail specific protease domain-containing protein</fullName>
    </recommendedName>
</protein>
<gene>
    <name evidence="2" type="ORF">ACM46_06195</name>
</gene>
<name>A0A0J7IGC8_9FLAO</name>
<dbReference type="SUPFAM" id="SSF52096">
    <property type="entry name" value="ClpP/crotonase"/>
    <property type="match status" value="1"/>
</dbReference>
<comment type="caution">
    <text evidence="2">The sequence shown here is derived from an EMBL/GenBank/DDBJ whole genome shotgun (WGS) entry which is preliminary data.</text>
</comment>
<accession>A0A0J7IGC8</accession>
<evidence type="ECO:0000259" key="1">
    <source>
        <dbReference type="Pfam" id="PF03572"/>
    </source>
</evidence>
<keyword evidence="3" id="KW-1185">Reference proteome</keyword>